<accession>A0A561BR20</accession>
<evidence type="ECO:0000313" key="3">
    <source>
        <dbReference type="Proteomes" id="UP000318380"/>
    </source>
</evidence>
<evidence type="ECO:0000256" key="1">
    <source>
        <dbReference type="SAM" id="MobiDB-lite"/>
    </source>
</evidence>
<gene>
    <name evidence="2" type="ORF">FB561_2431</name>
</gene>
<proteinExistence type="predicted"/>
<evidence type="ECO:0000313" key="2">
    <source>
        <dbReference type="EMBL" id="TWD81319.1"/>
    </source>
</evidence>
<name>A0A561BR20_9ACTN</name>
<protein>
    <submittedName>
        <fullName evidence="2">Uncharacterized protein</fullName>
    </submittedName>
</protein>
<dbReference type="AlphaFoldDB" id="A0A561BR20"/>
<organism evidence="2 3">
    <name type="scientific">Kribbella amoyensis</name>
    <dbReference type="NCBI Taxonomy" id="996641"/>
    <lineage>
        <taxon>Bacteria</taxon>
        <taxon>Bacillati</taxon>
        <taxon>Actinomycetota</taxon>
        <taxon>Actinomycetes</taxon>
        <taxon>Propionibacteriales</taxon>
        <taxon>Kribbellaceae</taxon>
        <taxon>Kribbella</taxon>
    </lineage>
</organism>
<sequence>MPDEDVTRFVVADSAVGRYLSDGSVPMNWRVTAATLEADNAEDPPEQWWARGFVARGEFSQTVDAGRALPPEVTRRYVDPVIAATLARGDLPAVPSPATGADPRPVLHVYGNQAWQRAYEDAVTEVVETALDSPEDAKRLLAIGDANWQARDADAPEFEAALTAAGASPAETRWLQLAASARSQGWDSVVLRHNEAMLHKATGGIASPGTTAPVAAAQTSPGTASAPHVSRGNELGGV</sequence>
<feature type="region of interest" description="Disordered" evidence="1">
    <location>
        <begin position="209"/>
        <end position="238"/>
    </location>
</feature>
<keyword evidence="3" id="KW-1185">Reference proteome</keyword>
<dbReference type="EMBL" id="VIVK01000001">
    <property type="protein sequence ID" value="TWD81319.1"/>
    <property type="molecule type" value="Genomic_DNA"/>
</dbReference>
<comment type="caution">
    <text evidence="2">The sequence shown here is derived from an EMBL/GenBank/DDBJ whole genome shotgun (WGS) entry which is preliminary data.</text>
</comment>
<dbReference type="Proteomes" id="UP000318380">
    <property type="component" value="Unassembled WGS sequence"/>
</dbReference>
<reference evidence="2 3" key="1">
    <citation type="submission" date="2019-06" db="EMBL/GenBank/DDBJ databases">
        <title>Sequencing the genomes of 1000 actinobacteria strains.</title>
        <authorList>
            <person name="Klenk H.-P."/>
        </authorList>
    </citation>
    <scope>NUCLEOTIDE SEQUENCE [LARGE SCALE GENOMIC DNA]</scope>
    <source>
        <strain evidence="2 3">DSM 24683</strain>
    </source>
</reference>